<keyword evidence="3 6" id="KW-0378">Hydrolase</keyword>
<dbReference type="SMART" id="SM00849">
    <property type="entry name" value="Lactamase_B"/>
    <property type="match status" value="1"/>
</dbReference>
<dbReference type="Pfam" id="PF00753">
    <property type="entry name" value="Lactamase_B"/>
    <property type="match status" value="1"/>
</dbReference>
<dbReference type="AlphaFoldDB" id="A0AA86QH33"/>
<dbReference type="CDD" id="cd06262">
    <property type="entry name" value="metallo-hydrolase-like_MBL-fold"/>
    <property type="match status" value="1"/>
</dbReference>
<protein>
    <submittedName>
        <fullName evidence="6">Hydroxyacylglutathione hydrolase</fullName>
    </submittedName>
    <submittedName>
        <fullName evidence="7">Hydroxyacylglutathione_hydrolase</fullName>
    </submittedName>
</protein>
<dbReference type="PANTHER" id="PTHR46233:SF3">
    <property type="entry name" value="HYDROXYACYLGLUTATHIONE HYDROLASE GLOC"/>
    <property type="match status" value="1"/>
</dbReference>
<evidence type="ECO:0000256" key="4">
    <source>
        <dbReference type="ARBA" id="ARBA00022833"/>
    </source>
</evidence>
<organism evidence="6">
    <name type="scientific">Hexamita inflata</name>
    <dbReference type="NCBI Taxonomy" id="28002"/>
    <lineage>
        <taxon>Eukaryota</taxon>
        <taxon>Metamonada</taxon>
        <taxon>Diplomonadida</taxon>
        <taxon>Hexamitidae</taxon>
        <taxon>Hexamitinae</taxon>
        <taxon>Hexamita</taxon>
    </lineage>
</organism>
<evidence type="ECO:0000256" key="3">
    <source>
        <dbReference type="ARBA" id="ARBA00022801"/>
    </source>
</evidence>
<proteinExistence type="predicted"/>
<dbReference type="Gene3D" id="3.60.15.10">
    <property type="entry name" value="Ribonuclease Z/Hydroxyacylglutathione hydrolase-like"/>
    <property type="match status" value="1"/>
</dbReference>
<keyword evidence="4" id="KW-0862">Zinc</keyword>
<comment type="caution">
    <text evidence="6">The sequence shown here is derived from an EMBL/GenBank/DDBJ whole genome shotgun (WGS) entry which is preliminary data.</text>
</comment>
<dbReference type="PANTHER" id="PTHR46233">
    <property type="entry name" value="HYDROXYACYLGLUTATHIONE HYDROLASE GLOC"/>
    <property type="match status" value="1"/>
</dbReference>
<comment type="cofactor">
    <cofactor evidence="1">
        <name>Zn(2+)</name>
        <dbReference type="ChEBI" id="CHEBI:29105"/>
    </cofactor>
</comment>
<dbReference type="InterPro" id="IPR001279">
    <property type="entry name" value="Metallo-B-lactamas"/>
</dbReference>
<evidence type="ECO:0000313" key="7">
    <source>
        <dbReference type="EMBL" id="CAL6023678.1"/>
    </source>
</evidence>
<gene>
    <name evidence="7" type="ORF">HINF_LOCUS29248</name>
    <name evidence="6" type="ORF">HINF_LOCUS42143</name>
</gene>
<dbReference type="EMBL" id="CAXDID020000094">
    <property type="protein sequence ID" value="CAL6023678.1"/>
    <property type="molecule type" value="Genomic_DNA"/>
</dbReference>
<reference evidence="7 8" key="2">
    <citation type="submission" date="2024-07" db="EMBL/GenBank/DDBJ databases">
        <authorList>
            <person name="Akdeniz Z."/>
        </authorList>
    </citation>
    <scope>NUCLEOTIDE SEQUENCE [LARGE SCALE GENOMIC DNA]</scope>
</reference>
<dbReference type="GO" id="GO:0016787">
    <property type="term" value="F:hydrolase activity"/>
    <property type="evidence" value="ECO:0007669"/>
    <property type="project" value="UniProtKB-KW"/>
</dbReference>
<accession>A0AA86QH33</accession>
<reference evidence="6" key="1">
    <citation type="submission" date="2023-06" db="EMBL/GenBank/DDBJ databases">
        <authorList>
            <person name="Kurt Z."/>
        </authorList>
    </citation>
    <scope>NUCLEOTIDE SEQUENCE</scope>
</reference>
<dbReference type="GO" id="GO:0046872">
    <property type="term" value="F:metal ion binding"/>
    <property type="evidence" value="ECO:0007669"/>
    <property type="project" value="UniProtKB-KW"/>
</dbReference>
<sequence length="213" mass="23751">MPFEVHRFPTGEMQANCFLLVDEATNEAALDDPGDRSDIIQNYIQIYNFKITHILLTHAHFDHIFGCGFFKSLYPQAKILVHLNEIPIWAGNDEFAQMFGQKAPEDYLKEPDGTFSEGEIIQIGETSLEVVLTPGHTPGSVCFIDKEDKIAITGDTLFAHGRGRTSFPGGNLEQMRESIAKLKNILSDQYEIYPGHGCSTKSGRATIVAEKMI</sequence>
<evidence type="ECO:0000256" key="2">
    <source>
        <dbReference type="ARBA" id="ARBA00022723"/>
    </source>
</evidence>
<name>A0AA86QH33_9EUKA</name>
<dbReference type="InterPro" id="IPR036866">
    <property type="entry name" value="RibonucZ/Hydroxyglut_hydro"/>
</dbReference>
<dbReference type="EMBL" id="CATOUU010000849">
    <property type="protein sequence ID" value="CAI9954498.1"/>
    <property type="molecule type" value="Genomic_DNA"/>
</dbReference>
<dbReference type="Proteomes" id="UP001642409">
    <property type="component" value="Unassembled WGS sequence"/>
</dbReference>
<dbReference type="InterPro" id="IPR051453">
    <property type="entry name" value="MBL_Glyoxalase_II"/>
</dbReference>
<evidence type="ECO:0000256" key="1">
    <source>
        <dbReference type="ARBA" id="ARBA00001947"/>
    </source>
</evidence>
<keyword evidence="2" id="KW-0479">Metal-binding</keyword>
<evidence type="ECO:0000259" key="5">
    <source>
        <dbReference type="SMART" id="SM00849"/>
    </source>
</evidence>
<feature type="domain" description="Metallo-beta-lactamase" evidence="5">
    <location>
        <begin position="14"/>
        <end position="196"/>
    </location>
</feature>
<evidence type="ECO:0000313" key="8">
    <source>
        <dbReference type="Proteomes" id="UP001642409"/>
    </source>
</evidence>
<evidence type="ECO:0000313" key="6">
    <source>
        <dbReference type="EMBL" id="CAI9954498.1"/>
    </source>
</evidence>
<dbReference type="SUPFAM" id="SSF56281">
    <property type="entry name" value="Metallo-hydrolase/oxidoreductase"/>
    <property type="match status" value="1"/>
</dbReference>
<keyword evidence="8" id="KW-1185">Reference proteome</keyword>